<dbReference type="SUPFAM" id="SSF47226">
    <property type="entry name" value="Histidine-containing phosphotransfer domain, HPT domain"/>
    <property type="match status" value="2"/>
</dbReference>
<keyword evidence="2" id="KW-0597">Phosphoprotein</keyword>
<dbReference type="EMBL" id="CP106881">
    <property type="protein sequence ID" value="UYG50666.1"/>
    <property type="molecule type" value="Genomic_DNA"/>
</dbReference>
<feature type="region of interest" description="Disordered" evidence="3">
    <location>
        <begin position="1"/>
        <end position="21"/>
    </location>
</feature>
<evidence type="ECO:0000256" key="3">
    <source>
        <dbReference type="SAM" id="MobiDB-lite"/>
    </source>
</evidence>
<dbReference type="Pfam" id="PF01627">
    <property type="entry name" value="Hpt"/>
    <property type="match status" value="1"/>
</dbReference>
<evidence type="ECO:0000313" key="5">
    <source>
        <dbReference type="EMBL" id="UYG50666.1"/>
    </source>
</evidence>
<reference evidence="5" key="1">
    <citation type="submission" date="2022-09" db="EMBL/GenBank/DDBJ databases">
        <title>The complete genome of Acidovorax sp. 5MLIR.</title>
        <authorList>
            <person name="Liu L."/>
            <person name="Yue J."/>
            <person name="Yang F."/>
            <person name="Yuan J."/>
            <person name="Li L."/>
        </authorList>
    </citation>
    <scope>NUCLEOTIDE SEQUENCE</scope>
    <source>
        <strain evidence="5">5MLIR</strain>
    </source>
</reference>
<dbReference type="CDD" id="cd00088">
    <property type="entry name" value="HPT"/>
    <property type="match status" value="1"/>
</dbReference>
<feature type="domain" description="HPt" evidence="4">
    <location>
        <begin position="325"/>
        <end position="435"/>
    </location>
</feature>
<dbReference type="PROSITE" id="PS50894">
    <property type="entry name" value="HPT"/>
    <property type="match status" value="2"/>
</dbReference>
<name>A0ABY6G6L8_9BURK</name>
<dbReference type="InterPro" id="IPR036641">
    <property type="entry name" value="HPT_dom_sf"/>
</dbReference>
<evidence type="ECO:0000259" key="4">
    <source>
        <dbReference type="PROSITE" id="PS50894"/>
    </source>
</evidence>
<feature type="modified residue" description="Phosphohistidine" evidence="2">
    <location>
        <position position="596"/>
    </location>
</feature>
<proteinExistence type="predicted"/>
<organism evidence="5 6">
    <name type="scientific">Comamonas endophytica</name>
    <dbReference type="NCBI Taxonomy" id="2949090"/>
    <lineage>
        <taxon>Bacteria</taxon>
        <taxon>Pseudomonadati</taxon>
        <taxon>Pseudomonadota</taxon>
        <taxon>Betaproteobacteria</taxon>
        <taxon>Burkholderiales</taxon>
        <taxon>Comamonadaceae</taxon>
        <taxon>Comamonas</taxon>
    </lineage>
</organism>
<dbReference type="InterPro" id="IPR058661">
    <property type="entry name" value="FimL_2nd"/>
</dbReference>
<dbReference type="Gene3D" id="1.20.120.160">
    <property type="entry name" value="HPT domain"/>
    <property type="match status" value="2"/>
</dbReference>
<dbReference type="RefSeq" id="WP_231041763.1">
    <property type="nucleotide sequence ID" value="NZ_CP106881.1"/>
</dbReference>
<dbReference type="Proteomes" id="UP001162800">
    <property type="component" value="Chromosome"/>
</dbReference>
<protein>
    <submittedName>
        <fullName evidence="5">Hpt domain-containing protein</fullName>
    </submittedName>
</protein>
<keyword evidence="6" id="KW-1185">Reference proteome</keyword>
<feature type="region of interest" description="Disordered" evidence="3">
    <location>
        <begin position="779"/>
        <end position="802"/>
    </location>
</feature>
<feature type="region of interest" description="Disordered" evidence="3">
    <location>
        <begin position="461"/>
        <end position="493"/>
    </location>
</feature>
<accession>A0ABY6G6L8</accession>
<evidence type="ECO:0000256" key="1">
    <source>
        <dbReference type="ARBA" id="ARBA00023012"/>
    </source>
</evidence>
<feature type="compositionally biased region" description="Basic and acidic residues" evidence="3">
    <location>
        <begin position="779"/>
        <end position="792"/>
    </location>
</feature>
<keyword evidence="1" id="KW-0902">Two-component regulatory system</keyword>
<feature type="modified residue" description="Phosphohistidine" evidence="2">
    <location>
        <position position="372"/>
    </location>
</feature>
<evidence type="ECO:0000256" key="2">
    <source>
        <dbReference type="PROSITE-ProRule" id="PRU00110"/>
    </source>
</evidence>
<dbReference type="Pfam" id="PF26379">
    <property type="entry name" value="FimL_2nd"/>
    <property type="match status" value="1"/>
</dbReference>
<dbReference type="SMART" id="SM00073">
    <property type="entry name" value="HPT"/>
    <property type="match status" value="2"/>
</dbReference>
<gene>
    <name evidence="5" type="ORF">M9799_11235</name>
</gene>
<sequence length="802" mass="84709">MPSTDSNFYSETAAPSAPGKQAPGPLAWVVDGLYESLKSMAAALARCARGSAPHAQPGSGPLDIPAMQQALHQAGRSLQMLEMGAPMLLVQALEAALLRLAQEPDGCTPEAAGTLENACLALLKYLEAGRQGAAVALFAPYRAVQSLAGNDKVHPADLWLAEQRVPEPAWEEGVPHGLPYGAPALPYGPQARAVLDASVLAFVKTGEAAAAAQLRAACLGFAVAQAEPEARTFWRIAAGFFDALAQGLVESDIYAKRTTSRVLLQYATMAKGDSRRPERLTSELLFFCAQAGCQAAGDAGAQPSVLRAVRSAYGLECRPPLSLAPEGTGDELRALFLEEAHKAVRQGVEALAALAADAADRSALAQLRRAFHALKGSARMAGLDEFGEAGAAMEQMLHGLDGQQPVPAAFQALAREALQALAAWADAMADGRDQDWSATPFRAAADAMRLVGQRAPVALRPSRRRRMALDTPAPPAQLPQTQETSPLPLPDVDADAAEGIDFAAIECALQASQSLAQSAPALAPALACGAGLQVPEAAAQPAAAALDGAAGRIDGLGINAYLNAADEWSRRLETMLQEWRLAPQRPQPEDAAACAHALAGSSAAVGFKDLSRLAGLLEQALMHARAQGAADAQQLEVFQAAASEIRRLLHQFAAGFLKPPQPPVEEALQRLLDQLASQPLEASVARSRMDACLEQARSSLHDLGATLERLRQPLRALELQAEMQLRRQALSRASAQGSDALEVDRNTRMHERMRRMAGSVADVAAVQRRLQRQLAAAEDEHLEPVRQGRGHAEVAVPGALRD</sequence>
<dbReference type="InterPro" id="IPR008207">
    <property type="entry name" value="Sig_transdc_His_kin_Hpt_dom"/>
</dbReference>
<evidence type="ECO:0000313" key="6">
    <source>
        <dbReference type="Proteomes" id="UP001162800"/>
    </source>
</evidence>
<feature type="domain" description="HPt" evidence="4">
    <location>
        <begin position="554"/>
        <end position="652"/>
    </location>
</feature>
<feature type="compositionally biased region" description="Polar residues" evidence="3">
    <location>
        <begin position="1"/>
        <end position="10"/>
    </location>
</feature>